<accession>A0A5C6X6L3</accession>
<dbReference type="Proteomes" id="UP000321412">
    <property type="component" value="Unassembled WGS sequence"/>
</dbReference>
<protein>
    <submittedName>
        <fullName evidence="1">Uncharacterized protein</fullName>
    </submittedName>
</protein>
<keyword evidence="2" id="KW-1185">Reference proteome</keyword>
<sequence length="176" mass="19692">MSEKHYLETYLQDHYAAATAGLSLARRIASQNTANPIGRKVGELADEIEDEATVLRNILRALDVSPSRVKGVSARVAEKLGRLKLNNEVVRYSPLSRVLELEGLQGGVRAKQCLWRALLLACDQHPELQNFPLAELRDQADQQLGRLQALHHDATIVMIRHDRTHPHDEDRPSPSA</sequence>
<dbReference type="AlphaFoldDB" id="A0A5C6X6L3"/>
<organism evidence="1 2">
    <name type="scientific">Lujinxingia vulgaris</name>
    <dbReference type="NCBI Taxonomy" id="2600176"/>
    <lineage>
        <taxon>Bacteria</taxon>
        <taxon>Deltaproteobacteria</taxon>
        <taxon>Bradymonadales</taxon>
        <taxon>Lujinxingiaceae</taxon>
        <taxon>Lujinxingia</taxon>
    </lineage>
</organism>
<dbReference type="RefSeq" id="WP_146982894.1">
    <property type="nucleotide sequence ID" value="NZ_VOSM01000013.1"/>
</dbReference>
<reference evidence="1 2" key="1">
    <citation type="submission" date="2019-08" db="EMBL/GenBank/DDBJ databases">
        <title>Bradymonadales sp. TMQ4.</title>
        <authorList>
            <person name="Liang Q."/>
        </authorList>
    </citation>
    <scope>NUCLEOTIDE SEQUENCE [LARGE SCALE GENOMIC DNA]</scope>
    <source>
        <strain evidence="1 2">TMQ4</strain>
    </source>
</reference>
<name>A0A5C6X6L3_9DELT</name>
<proteinExistence type="predicted"/>
<dbReference type="EMBL" id="VOSM01000013">
    <property type="protein sequence ID" value="TXD34385.1"/>
    <property type="molecule type" value="Genomic_DNA"/>
</dbReference>
<comment type="caution">
    <text evidence="1">The sequence shown here is derived from an EMBL/GenBank/DDBJ whole genome shotgun (WGS) entry which is preliminary data.</text>
</comment>
<gene>
    <name evidence="1" type="ORF">FRC98_18395</name>
</gene>
<dbReference type="OrthoDB" id="5504890at2"/>
<evidence type="ECO:0000313" key="2">
    <source>
        <dbReference type="Proteomes" id="UP000321412"/>
    </source>
</evidence>
<evidence type="ECO:0000313" key="1">
    <source>
        <dbReference type="EMBL" id="TXD34385.1"/>
    </source>
</evidence>